<reference evidence="4" key="4">
    <citation type="submission" date="2016-11" db="EMBL/GenBank/DDBJ databases">
        <authorList>
            <person name="Jaros S."/>
            <person name="Januszkiewicz K."/>
            <person name="Wedrychowicz H."/>
        </authorList>
    </citation>
    <scope>NUCLEOTIDE SEQUENCE [LARGE SCALE GENOMIC DNA]</scope>
    <source>
        <strain evidence="4">DSM 1682</strain>
    </source>
</reference>
<reference evidence="2" key="3">
    <citation type="submission" date="2016-11" db="EMBL/GenBank/DDBJ databases">
        <authorList>
            <person name="Varghese N."/>
            <person name="Submissions S."/>
        </authorList>
    </citation>
    <scope>NUCLEOTIDE SEQUENCE</scope>
    <source>
        <strain evidence="2">DSM 1682</strain>
    </source>
</reference>
<name>A0A0X1U735_ANAPI</name>
<gene>
    <name evidence="1" type="ORF">CPRO_11470</name>
    <name evidence="2" type="ORF">SAMN02745151_02732</name>
</gene>
<evidence type="ECO:0000313" key="2">
    <source>
        <dbReference type="EMBL" id="SHF08629.1"/>
    </source>
</evidence>
<dbReference type="AlphaFoldDB" id="A0A0X1U735"/>
<dbReference type="EMBL" id="FQUA01000016">
    <property type="protein sequence ID" value="SHF08629.1"/>
    <property type="molecule type" value="Genomic_DNA"/>
</dbReference>
<reference evidence="3" key="2">
    <citation type="submission" date="2016-01" db="EMBL/GenBank/DDBJ databases">
        <authorList>
            <person name="Poehlein A."/>
            <person name="Schlien K."/>
            <person name="Gottschalk G."/>
            <person name="Buckel W."/>
            <person name="Daniel R."/>
        </authorList>
    </citation>
    <scope>NUCLEOTIDE SEQUENCE [LARGE SCALE GENOMIC DNA]</scope>
    <source>
        <strain evidence="3">X2</strain>
    </source>
</reference>
<dbReference type="RefSeq" id="WP_066048860.1">
    <property type="nucleotide sequence ID" value="NZ_CP014223.1"/>
</dbReference>
<dbReference type="KEGG" id="cpro:CPRO_11470"/>
<proteinExistence type="predicted"/>
<keyword evidence="3" id="KW-1185">Reference proteome</keyword>
<dbReference type="EMBL" id="CP014223">
    <property type="protein sequence ID" value="AMJ40742.1"/>
    <property type="molecule type" value="Genomic_DNA"/>
</dbReference>
<dbReference type="Proteomes" id="UP000068026">
    <property type="component" value="Chromosome"/>
</dbReference>
<dbReference type="Proteomes" id="UP000184204">
    <property type="component" value="Unassembled WGS sequence"/>
</dbReference>
<sequence length="63" mass="7501">MIKTKIIGHFYKRFRISVKKKLTALLKYSLHLSPYFILCERFEVKAIHPNGYIDVLSSREVFL</sequence>
<organism evidence="2 4">
    <name type="scientific">Anaerotignum propionicum DSM 1682</name>
    <dbReference type="NCBI Taxonomy" id="991789"/>
    <lineage>
        <taxon>Bacteria</taxon>
        <taxon>Bacillati</taxon>
        <taxon>Bacillota</taxon>
        <taxon>Clostridia</taxon>
        <taxon>Lachnospirales</taxon>
        <taxon>Anaerotignaceae</taxon>
        <taxon>Anaerotignum</taxon>
    </lineage>
</organism>
<accession>A0A0X1U735</accession>
<evidence type="ECO:0000313" key="1">
    <source>
        <dbReference type="EMBL" id="AMJ40742.1"/>
    </source>
</evidence>
<evidence type="ECO:0000313" key="3">
    <source>
        <dbReference type="Proteomes" id="UP000068026"/>
    </source>
</evidence>
<reference evidence="1 3" key="1">
    <citation type="journal article" date="2016" name="Genome Announc.">
        <title>Complete Genome Sequence of the Amino Acid-Fermenting Clostridium propionicum X2 (DSM 1682).</title>
        <authorList>
            <person name="Poehlein A."/>
            <person name="Schlien K."/>
            <person name="Chowdhury N.P."/>
            <person name="Gottschalk G."/>
            <person name="Buckel W."/>
            <person name="Daniel R."/>
        </authorList>
    </citation>
    <scope>NUCLEOTIDE SEQUENCE [LARGE SCALE GENOMIC DNA]</scope>
    <source>
        <strain evidence="1 3">X2</strain>
    </source>
</reference>
<evidence type="ECO:0000313" key="4">
    <source>
        <dbReference type="Proteomes" id="UP000184204"/>
    </source>
</evidence>
<protein>
    <submittedName>
        <fullName evidence="2">Uncharacterized protein</fullName>
    </submittedName>
</protein>